<evidence type="ECO:0000313" key="1">
    <source>
        <dbReference type="EMBL" id="MDR6246331.1"/>
    </source>
</evidence>
<name>A0ABU1J531_9BACL</name>
<gene>
    <name evidence="1" type="ORF">JOC58_004262</name>
</gene>
<keyword evidence="2" id="KW-1185">Reference proteome</keyword>
<proteinExistence type="predicted"/>
<protein>
    <recommendedName>
        <fullName evidence="3">DUF4303 domain-containing protein</fullName>
    </recommendedName>
</protein>
<evidence type="ECO:0000313" key="2">
    <source>
        <dbReference type="Proteomes" id="UP001185028"/>
    </source>
</evidence>
<comment type="caution">
    <text evidence="1">The sequence shown here is derived from an EMBL/GenBank/DDBJ whole genome shotgun (WGS) entry which is preliminary data.</text>
</comment>
<reference evidence="1 2" key="1">
    <citation type="submission" date="2023-07" db="EMBL/GenBank/DDBJ databases">
        <title>Genomic Encyclopedia of Type Strains, Phase IV (KMG-IV): sequencing the most valuable type-strain genomes for metagenomic binning, comparative biology and taxonomic classification.</title>
        <authorList>
            <person name="Goeker M."/>
        </authorList>
    </citation>
    <scope>NUCLEOTIDE SEQUENCE [LARGE SCALE GENOMIC DNA]</scope>
    <source>
        <strain evidence="1 2">DSM 22170</strain>
    </source>
</reference>
<sequence length="175" mass="19962">MDSFSTQLTTAIADAARQAFGELFANGEHYYYCSLITIAEGYAPFASAWSVEALEREKAQHPDYDVKWSYADSPYSILGEAYFEPVQHLLDTRPRIDEISSEDWELELVMRLEAMEQAMRQLDEEGLFSQNQPREQVCVLVELMPPVPLNTTIAKRLNPPAALEIWLKEAAELEE</sequence>
<dbReference type="RefSeq" id="WP_188778213.1">
    <property type="nucleotide sequence ID" value="NZ_BMMB01000015.1"/>
</dbReference>
<evidence type="ECO:0008006" key="3">
    <source>
        <dbReference type="Google" id="ProtNLM"/>
    </source>
</evidence>
<dbReference type="Pfam" id="PF14136">
    <property type="entry name" value="DUF4303"/>
    <property type="match status" value="1"/>
</dbReference>
<accession>A0ABU1J531</accession>
<dbReference type="EMBL" id="JAVDQH010000026">
    <property type="protein sequence ID" value="MDR6246331.1"/>
    <property type="molecule type" value="Genomic_DNA"/>
</dbReference>
<dbReference type="InterPro" id="IPR025409">
    <property type="entry name" value="DUF4303"/>
</dbReference>
<dbReference type="Proteomes" id="UP001185028">
    <property type="component" value="Unassembled WGS sequence"/>
</dbReference>
<organism evidence="1 2">
    <name type="scientific">Paenibacillus hunanensis</name>
    <dbReference type="NCBI Taxonomy" id="539262"/>
    <lineage>
        <taxon>Bacteria</taxon>
        <taxon>Bacillati</taxon>
        <taxon>Bacillota</taxon>
        <taxon>Bacilli</taxon>
        <taxon>Bacillales</taxon>
        <taxon>Paenibacillaceae</taxon>
        <taxon>Paenibacillus</taxon>
    </lineage>
</organism>